<evidence type="ECO:0000256" key="11">
    <source>
        <dbReference type="ARBA" id="ARBA00045497"/>
    </source>
</evidence>
<dbReference type="InterPro" id="IPR045861">
    <property type="entry name" value="CorA_cytoplasmic_dom"/>
</dbReference>
<keyword evidence="9 12" id="KW-0472">Membrane</keyword>
<dbReference type="Proteomes" id="UP000276770">
    <property type="component" value="Unassembled WGS sequence"/>
</dbReference>
<organism evidence="13 14">
    <name type="scientific">Falsibacillus albus</name>
    <dbReference type="NCBI Taxonomy" id="2478915"/>
    <lineage>
        <taxon>Bacteria</taxon>
        <taxon>Bacillati</taxon>
        <taxon>Bacillota</taxon>
        <taxon>Bacilli</taxon>
        <taxon>Bacillales</taxon>
        <taxon>Bacillaceae</taxon>
        <taxon>Falsibacillus</taxon>
    </lineage>
</organism>
<protein>
    <submittedName>
        <fullName evidence="13">Magnesium transporter CorA</fullName>
    </submittedName>
</protein>
<evidence type="ECO:0000256" key="9">
    <source>
        <dbReference type="ARBA" id="ARBA00023136"/>
    </source>
</evidence>
<keyword evidence="6" id="KW-0460">Magnesium</keyword>
<dbReference type="RefSeq" id="WP_121682054.1">
    <property type="nucleotide sequence ID" value="NZ_RCVZ01000015.1"/>
</dbReference>
<dbReference type="GO" id="GO:0000287">
    <property type="term" value="F:magnesium ion binding"/>
    <property type="evidence" value="ECO:0007669"/>
    <property type="project" value="TreeGrafter"/>
</dbReference>
<dbReference type="OrthoDB" id="9803416at2"/>
<keyword evidence="7 12" id="KW-1133">Transmembrane helix</keyword>
<dbReference type="EMBL" id="RCVZ01000015">
    <property type="protein sequence ID" value="RLQ93364.1"/>
    <property type="molecule type" value="Genomic_DNA"/>
</dbReference>
<evidence type="ECO:0000256" key="2">
    <source>
        <dbReference type="ARBA" id="ARBA00009765"/>
    </source>
</evidence>
<keyword evidence="4" id="KW-1003">Cell membrane</keyword>
<keyword evidence="14" id="KW-1185">Reference proteome</keyword>
<keyword evidence="5 12" id="KW-0812">Transmembrane</keyword>
<comment type="caution">
    <text evidence="13">The sequence shown here is derived from an EMBL/GenBank/DDBJ whole genome shotgun (WGS) entry which is preliminary data.</text>
</comment>
<name>A0A3L7JSR0_9BACI</name>
<dbReference type="Pfam" id="PF01544">
    <property type="entry name" value="CorA"/>
    <property type="match status" value="1"/>
</dbReference>
<evidence type="ECO:0000256" key="8">
    <source>
        <dbReference type="ARBA" id="ARBA00023065"/>
    </source>
</evidence>
<evidence type="ECO:0000256" key="5">
    <source>
        <dbReference type="ARBA" id="ARBA00022692"/>
    </source>
</evidence>
<comment type="catalytic activity">
    <reaction evidence="10">
        <text>Mg(2+)(in) = Mg(2+)(out)</text>
        <dbReference type="Rhea" id="RHEA:29827"/>
        <dbReference type="ChEBI" id="CHEBI:18420"/>
    </reaction>
</comment>
<keyword evidence="3" id="KW-0813">Transport</keyword>
<accession>A0A3L7JSR0</accession>
<comment type="similarity">
    <text evidence="2">Belongs to the CorA metal ion transporter (MIT) (TC 1.A.35) family.</text>
</comment>
<dbReference type="Gene3D" id="3.30.460.20">
    <property type="entry name" value="CorA soluble domain-like"/>
    <property type="match status" value="1"/>
</dbReference>
<feature type="transmembrane region" description="Helical" evidence="12">
    <location>
        <begin position="253"/>
        <end position="273"/>
    </location>
</feature>
<reference evidence="13 14" key="1">
    <citation type="submission" date="2018-10" db="EMBL/GenBank/DDBJ databases">
        <title>Falsibacillus sp. genome draft.</title>
        <authorList>
            <person name="Shi S."/>
        </authorList>
    </citation>
    <scope>NUCLEOTIDE SEQUENCE [LARGE SCALE GENOMIC DNA]</scope>
    <source>
        <strain evidence="13 14">GY 10110</strain>
    </source>
</reference>
<proteinExistence type="inferred from homology"/>
<dbReference type="GO" id="GO:0015087">
    <property type="term" value="F:cobalt ion transmembrane transporter activity"/>
    <property type="evidence" value="ECO:0007669"/>
    <property type="project" value="TreeGrafter"/>
</dbReference>
<comment type="function">
    <text evidence="11">Mediates influx of magnesium ions. Alternates between open and closed states. Activated by low cytoplasmic Mg(2+) levels. Inactive when cytoplasmic Mg(2+) levels are high.</text>
</comment>
<dbReference type="GO" id="GO:0050897">
    <property type="term" value="F:cobalt ion binding"/>
    <property type="evidence" value="ECO:0007669"/>
    <property type="project" value="TreeGrafter"/>
</dbReference>
<evidence type="ECO:0000256" key="3">
    <source>
        <dbReference type="ARBA" id="ARBA00022448"/>
    </source>
</evidence>
<dbReference type="PANTHER" id="PTHR46494:SF1">
    <property type="entry name" value="CORA FAMILY METAL ION TRANSPORTER (EUROFUNG)"/>
    <property type="match status" value="1"/>
</dbReference>
<evidence type="ECO:0000313" key="13">
    <source>
        <dbReference type="EMBL" id="RLQ93364.1"/>
    </source>
</evidence>
<sequence length="323" mass="37781">MLIYSSENEQVREVDQMALPALEGNIVWIHFNPDKKHDFHTLLHELKIHPLAKKGLEEFSEIPKVDVFKHEAVVSLFAIKEDYTEAKLSILVGENYVITKEEQSIELLEQLKSDFLVHPEYMSHTGQILFQIFTKVTMGDLKMIDRIADQIQEIERNVFDRPFDNRIARKVYRWKTRLHRLRNGIEAQGNVMETMSRSDFPFINEEAGFYFQTLNNNYTRVVNALDSFKENLNSIFNLQMTLKADHSNAIMKTLTLFSVIFIPMTFIAGLNGMNFTIMPELKWKYGYLFALILMFSVGMAIALYFKSKGWWGEQENTKMKDPR</sequence>
<evidence type="ECO:0000256" key="7">
    <source>
        <dbReference type="ARBA" id="ARBA00022989"/>
    </source>
</evidence>
<keyword evidence="8" id="KW-0406">Ion transport</keyword>
<comment type="subcellular location">
    <subcellularLocation>
        <location evidence="1">Cell membrane</location>
        <topology evidence="1">Multi-pass membrane protein</topology>
    </subcellularLocation>
</comment>
<dbReference type="CDD" id="cd12822">
    <property type="entry name" value="TmCorA-like"/>
    <property type="match status" value="1"/>
</dbReference>
<dbReference type="GO" id="GO:0015095">
    <property type="term" value="F:magnesium ion transmembrane transporter activity"/>
    <property type="evidence" value="ECO:0007669"/>
    <property type="project" value="TreeGrafter"/>
</dbReference>
<evidence type="ECO:0000256" key="12">
    <source>
        <dbReference type="SAM" id="Phobius"/>
    </source>
</evidence>
<dbReference type="SUPFAM" id="SSF144083">
    <property type="entry name" value="Magnesium transport protein CorA, transmembrane region"/>
    <property type="match status" value="1"/>
</dbReference>
<dbReference type="FunFam" id="1.20.58.340:FF:000004">
    <property type="entry name" value="Magnesium transport protein CorA"/>
    <property type="match status" value="1"/>
</dbReference>
<evidence type="ECO:0000256" key="6">
    <source>
        <dbReference type="ARBA" id="ARBA00022842"/>
    </source>
</evidence>
<dbReference type="SUPFAM" id="SSF143865">
    <property type="entry name" value="CorA soluble domain-like"/>
    <property type="match status" value="1"/>
</dbReference>
<evidence type="ECO:0000256" key="4">
    <source>
        <dbReference type="ARBA" id="ARBA00022475"/>
    </source>
</evidence>
<dbReference type="PANTHER" id="PTHR46494">
    <property type="entry name" value="CORA FAMILY METAL ION TRANSPORTER (EUROFUNG)"/>
    <property type="match status" value="1"/>
</dbReference>
<dbReference type="InterPro" id="IPR045863">
    <property type="entry name" value="CorA_TM1_TM2"/>
</dbReference>
<evidence type="ECO:0000256" key="10">
    <source>
        <dbReference type="ARBA" id="ARBA00034269"/>
    </source>
</evidence>
<dbReference type="GO" id="GO:0005886">
    <property type="term" value="C:plasma membrane"/>
    <property type="evidence" value="ECO:0007669"/>
    <property type="project" value="UniProtKB-SubCell"/>
</dbReference>
<dbReference type="Gene3D" id="1.20.58.340">
    <property type="entry name" value="Magnesium transport protein CorA, transmembrane region"/>
    <property type="match status" value="2"/>
</dbReference>
<gene>
    <name evidence="13" type="ORF">D9X91_18045</name>
</gene>
<evidence type="ECO:0000313" key="14">
    <source>
        <dbReference type="Proteomes" id="UP000276770"/>
    </source>
</evidence>
<dbReference type="InterPro" id="IPR002523">
    <property type="entry name" value="MgTranspt_CorA/ZnTranspt_ZntB"/>
</dbReference>
<feature type="transmembrane region" description="Helical" evidence="12">
    <location>
        <begin position="285"/>
        <end position="305"/>
    </location>
</feature>
<dbReference type="AlphaFoldDB" id="A0A3L7JSR0"/>
<evidence type="ECO:0000256" key="1">
    <source>
        <dbReference type="ARBA" id="ARBA00004651"/>
    </source>
</evidence>